<name>A0ABU8MV91_9PSEU</name>
<keyword evidence="2" id="KW-0812">Transmembrane</keyword>
<evidence type="ECO:0000256" key="1">
    <source>
        <dbReference type="SAM" id="MobiDB-lite"/>
    </source>
</evidence>
<proteinExistence type="predicted"/>
<sequence length="246" mass="23984">MTSTLTHRTATPARGTATAGKTAGTTGKTGSDTRTTKAGARARATSRRAPAPGATRARTTTAAAPEATGGTAPFVLLIMVLLTSGLVATLWLSTAAAADSYRLEDARQATRDRSEEVERLHRDVAAMQAAPALAASAGRIGMVPAGVPAVILVHPDGTSQVVGRPEKARAATPPPAPAPSTPPAAPSPAPAAPSNPDARTPGTPDPERLAADPASGVQAASGGSPAPAPAGAGAAAGAAATPTGAR</sequence>
<dbReference type="Proteomes" id="UP001385809">
    <property type="component" value="Unassembled WGS sequence"/>
</dbReference>
<evidence type="ECO:0008006" key="5">
    <source>
        <dbReference type="Google" id="ProtNLM"/>
    </source>
</evidence>
<protein>
    <recommendedName>
        <fullName evidence="5">Cell division protein FtsL</fullName>
    </recommendedName>
</protein>
<keyword evidence="2" id="KW-1133">Transmembrane helix</keyword>
<evidence type="ECO:0000313" key="4">
    <source>
        <dbReference type="Proteomes" id="UP001385809"/>
    </source>
</evidence>
<feature type="region of interest" description="Disordered" evidence="1">
    <location>
        <begin position="1"/>
        <end position="65"/>
    </location>
</feature>
<keyword evidence="2" id="KW-0472">Membrane</keyword>
<evidence type="ECO:0000313" key="3">
    <source>
        <dbReference type="EMBL" id="MEJ2870853.1"/>
    </source>
</evidence>
<feature type="transmembrane region" description="Helical" evidence="2">
    <location>
        <begin position="74"/>
        <end position="98"/>
    </location>
</feature>
<feature type="compositionally biased region" description="Low complexity" evidence="1">
    <location>
        <begin position="8"/>
        <end position="65"/>
    </location>
</feature>
<feature type="compositionally biased region" description="Low complexity" evidence="1">
    <location>
        <begin position="219"/>
        <end position="246"/>
    </location>
</feature>
<feature type="compositionally biased region" description="Pro residues" evidence="1">
    <location>
        <begin position="172"/>
        <end position="193"/>
    </location>
</feature>
<dbReference type="EMBL" id="JBBEGN010000016">
    <property type="protein sequence ID" value="MEJ2870853.1"/>
    <property type="molecule type" value="Genomic_DNA"/>
</dbReference>
<accession>A0ABU8MV91</accession>
<dbReference type="RefSeq" id="WP_337697422.1">
    <property type="nucleotide sequence ID" value="NZ_JBBEGN010000016.1"/>
</dbReference>
<evidence type="ECO:0000256" key="2">
    <source>
        <dbReference type="SAM" id="Phobius"/>
    </source>
</evidence>
<organism evidence="3 4">
    <name type="scientific">Actinomycetospora aurantiaca</name>
    <dbReference type="NCBI Taxonomy" id="3129233"/>
    <lineage>
        <taxon>Bacteria</taxon>
        <taxon>Bacillati</taxon>
        <taxon>Actinomycetota</taxon>
        <taxon>Actinomycetes</taxon>
        <taxon>Pseudonocardiales</taxon>
        <taxon>Pseudonocardiaceae</taxon>
        <taxon>Actinomycetospora</taxon>
    </lineage>
</organism>
<gene>
    <name evidence="3" type="ORF">WCD74_24030</name>
</gene>
<reference evidence="3 4" key="1">
    <citation type="submission" date="2024-03" db="EMBL/GenBank/DDBJ databases">
        <title>Actinomycetospora sp. OC33-EN08, a novel actinomycete isolated from wild orchid (Aerides multiflora).</title>
        <authorList>
            <person name="Suriyachadkun C."/>
        </authorList>
    </citation>
    <scope>NUCLEOTIDE SEQUENCE [LARGE SCALE GENOMIC DNA]</scope>
    <source>
        <strain evidence="3 4">OC33-EN08</strain>
    </source>
</reference>
<keyword evidence="4" id="KW-1185">Reference proteome</keyword>
<feature type="region of interest" description="Disordered" evidence="1">
    <location>
        <begin position="158"/>
        <end position="246"/>
    </location>
</feature>
<comment type="caution">
    <text evidence="3">The sequence shown here is derived from an EMBL/GenBank/DDBJ whole genome shotgun (WGS) entry which is preliminary data.</text>
</comment>